<name>A0A5C7ARE2_9BACT</name>
<protein>
    <submittedName>
        <fullName evidence="1">Uncharacterized protein</fullName>
    </submittedName>
</protein>
<proteinExistence type="predicted"/>
<accession>A0A5C7ARE2</accession>
<dbReference type="EMBL" id="VORW01000006">
    <property type="protein sequence ID" value="TXE11220.1"/>
    <property type="molecule type" value="Genomic_DNA"/>
</dbReference>
<dbReference type="Proteomes" id="UP000321935">
    <property type="component" value="Unassembled WGS sequence"/>
</dbReference>
<sequence>MKDKTIAMLPFVNMSSNVENEYFSDGITEEIINATYKPNLGREVIGPYFNRLWTTYRLN</sequence>
<evidence type="ECO:0000313" key="1">
    <source>
        <dbReference type="EMBL" id="TXE11220.1"/>
    </source>
</evidence>
<gene>
    <name evidence="1" type="ORF">ESV85_11785</name>
</gene>
<dbReference type="RefSeq" id="WP_191321996.1">
    <property type="nucleotide sequence ID" value="NZ_VORW01000006.1"/>
</dbReference>
<comment type="caution">
    <text evidence="1">The sequence shown here is derived from an EMBL/GenBank/DDBJ whole genome shotgun (WGS) entry which is preliminary data.</text>
</comment>
<reference evidence="1 2" key="1">
    <citation type="submission" date="2019-08" db="EMBL/GenBank/DDBJ databases">
        <title>Genomes sequence of Algoriphagus aquimarinus ACAM450.</title>
        <authorList>
            <person name="Bowman J.P."/>
        </authorList>
    </citation>
    <scope>NUCLEOTIDE SEQUENCE [LARGE SCALE GENOMIC DNA]</scope>
    <source>
        <strain evidence="1 2">ACAM 450</strain>
    </source>
</reference>
<organism evidence="1 2">
    <name type="scientific">Algoriphagus aquimarinus</name>
    <dbReference type="NCBI Taxonomy" id="237018"/>
    <lineage>
        <taxon>Bacteria</taxon>
        <taxon>Pseudomonadati</taxon>
        <taxon>Bacteroidota</taxon>
        <taxon>Cytophagia</taxon>
        <taxon>Cytophagales</taxon>
        <taxon>Cyclobacteriaceae</taxon>
        <taxon>Algoriphagus</taxon>
    </lineage>
</organism>
<evidence type="ECO:0000313" key="2">
    <source>
        <dbReference type="Proteomes" id="UP000321935"/>
    </source>
</evidence>
<dbReference type="AlphaFoldDB" id="A0A5C7ARE2"/>